<protein>
    <recommendedName>
        <fullName evidence="3">diguanylate cyclase</fullName>
        <ecNumber evidence="3">2.7.7.65</ecNumber>
    </recommendedName>
</protein>
<keyword evidence="4" id="KW-1003">Cell membrane</keyword>
<evidence type="ECO:0000256" key="1">
    <source>
        <dbReference type="ARBA" id="ARBA00001946"/>
    </source>
</evidence>
<evidence type="ECO:0000313" key="12">
    <source>
        <dbReference type="Proteomes" id="UP000652567"/>
    </source>
</evidence>
<evidence type="ECO:0000256" key="7">
    <source>
        <dbReference type="ARBA" id="ARBA00023136"/>
    </source>
</evidence>
<dbReference type="InterPro" id="IPR050469">
    <property type="entry name" value="Diguanylate_Cyclase"/>
</dbReference>
<dbReference type="AlphaFoldDB" id="A0A928V613"/>
<evidence type="ECO:0000256" key="2">
    <source>
        <dbReference type="ARBA" id="ARBA00004651"/>
    </source>
</evidence>
<dbReference type="GO" id="GO:0052621">
    <property type="term" value="F:diguanylate cyclase activity"/>
    <property type="evidence" value="ECO:0007669"/>
    <property type="project" value="UniProtKB-EC"/>
</dbReference>
<dbReference type="Proteomes" id="UP000652567">
    <property type="component" value="Unassembled WGS sequence"/>
</dbReference>
<dbReference type="Gene3D" id="3.30.450.20">
    <property type="entry name" value="PAS domain"/>
    <property type="match status" value="1"/>
</dbReference>
<evidence type="ECO:0000256" key="8">
    <source>
        <dbReference type="ARBA" id="ARBA00034247"/>
    </source>
</evidence>
<feature type="domain" description="GGDEF" evidence="10">
    <location>
        <begin position="350"/>
        <end position="481"/>
    </location>
</feature>
<dbReference type="RefSeq" id="WP_193908038.1">
    <property type="nucleotide sequence ID" value="NZ_PRDL01000001.1"/>
</dbReference>
<dbReference type="Pfam" id="PF00990">
    <property type="entry name" value="GGDEF"/>
    <property type="match status" value="1"/>
</dbReference>
<comment type="cofactor">
    <cofactor evidence="1">
        <name>Mg(2+)</name>
        <dbReference type="ChEBI" id="CHEBI:18420"/>
    </cofactor>
</comment>
<keyword evidence="7 9" id="KW-0472">Membrane</keyword>
<evidence type="ECO:0000256" key="9">
    <source>
        <dbReference type="SAM" id="Phobius"/>
    </source>
</evidence>
<evidence type="ECO:0000259" key="10">
    <source>
        <dbReference type="PROSITE" id="PS50887"/>
    </source>
</evidence>
<dbReference type="InterPro" id="IPR043128">
    <property type="entry name" value="Rev_trsase/Diguanyl_cyclase"/>
</dbReference>
<name>A0A928V613_9GAMM</name>
<dbReference type="GO" id="GO:0005886">
    <property type="term" value="C:plasma membrane"/>
    <property type="evidence" value="ECO:0007669"/>
    <property type="project" value="UniProtKB-SubCell"/>
</dbReference>
<dbReference type="CDD" id="cd18774">
    <property type="entry name" value="PDC2_HK_sensor"/>
    <property type="match status" value="1"/>
</dbReference>
<keyword evidence="5 9" id="KW-0812">Transmembrane</keyword>
<dbReference type="PROSITE" id="PS50887">
    <property type="entry name" value="GGDEF"/>
    <property type="match status" value="1"/>
</dbReference>
<organism evidence="11 12">
    <name type="scientific">Cellvibrio polysaccharolyticus</name>
    <dbReference type="NCBI Taxonomy" id="2082724"/>
    <lineage>
        <taxon>Bacteria</taxon>
        <taxon>Pseudomonadati</taxon>
        <taxon>Pseudomonadota</taxon>
        <taxon>Gammaproteobacteria</taxon>
        <taxon>Cellvibrionales</taxon>
        <taxon>Cellvibrionaceae</taxon>
        <taxon>Cellvibrio</taxon>
    </lineage>
</organism>
<gene>
    <name evidence="11" type="ORF">C4F51_05965</name>
</gene>
<reference evidence="11" key="1">
    <citation type="submission" date="2018-07" db="EMBL/GenBank/DDBJ databases">
        <title>Genome assembly of strain Ka43.</title>
        <authorList>
            <person name="Kukolya J."/>
            <person name="Nagy I."/>
            <person name="Horvath B."/>
            <person name="Toth A."/>
        </authorList>
    </citation>
    <scope>NUCLEOTIDE SEQUENCE</scope>
    <source>
        <strain evidence="11">KB43</strain>
    </source>
</reference>
<comment type="catalytic activity">
    <reaction evidence="8">
        <text>2 GTP = 3',3'-c-di-GMP + 2 diphosphate</text>
        <dbReference type="Rhea" id="RHEA:24898"/>
        <dbReference type="ChEBI" id="CHEBI:33019"/>
        <dbReference type="ChEBI" id="CHEBI:37565"/>
        <dbReference type="ChEBI" id="CHEBI:58805"/>
        <dbReference type="EC" id="2.7.7.65"/>
    </reaction>
</comment>
<comment type="caution">
    <text evidence="11">The sequence shown here is derived from an EMBL/GenBank/DDBJ whole genome shotgun (WGS) entry which is preliminary data.</text>
</comment>
<comment type="subcellular location">
    <subcellularLocation>
        <location evidence="2">Cell membrane</location>
        <topology evidence="2">Multi-pass membrane protein</topology>
    </subcellularLocation>
</comment>
<dbReference type="Gene3D" id="3.30.70.270">
    <property type="match status" value="1"/>
</dbReference>
<dbReference type="FunFam" id="3.30.70.270:FF:000001">
    <property type="entry name" value="Diguanylate cyclase domain protein"/>
    <property type="match status" value="1"/>
</dbReference>
<dbReference type="InterPro" id="IPR000160">
    <property type="entry name" value="GGDEF_dom"/>
</dbReference>
<dbReference type="EC" id="2.7.7.65" evidence="3"/>
<dbReference type="PANTHER" id="PTHR45138:SF9">
    <property type="entry name" value="DIGUANYLATE CYCLASE DGCM-RELATED"/>
    <property type="match status" value="1"/>
</dbReference>
<dbReference type="PANTHER" id="PTHR45138">
    <property type="entry name" value="REGULATORY COMPONENTS OF SENSORY TRANSDUCTION SYSTEM"/>
    <property type="match status" value="1"/>
</dbReference>
<dbReference type="Pfam" id="PF02743">
    <property type="entry name" value="dCache_1"/>
    <property type="match status" value="1"/>
</dbReference>
<sequence>MYKKYSVPGLIGLLLAVGFIGTSLSSYLVSKSQVRHTLVEQGLPQTGDTVYSEIQKEILRPTFIASMMARDTFLREWMLDGETDVTRISRYLHEITESYGMVASFLVSVKTAHYYYPEGILKQVSPNEPRDVWFYRSQLMDSPYEINIDVDLSNRDTVTFFVNHKVFDFNNKLIGVAGVGLTLDSFSRLIDDAQLRFNRTIYFVNDEGVVTAADRGEKSGQLSLSDMTGGADIQAAIRSRSIMPVQLTYQRDGREVIVSSRYIPELNWYLVVEQDDAQDVLPLQRIFYLNLLISLMIMIAVMSSIFYVINRFRRRLENAAATDPMTGLLNRQAFGLVFRQAVAEQARQGGDMAVMLLDIDHFKQVNDSFGHASGDQVIAFVVQHLRQTVREMDMIARWGGDEFFILLKQCNVAQAEKLAEKLCRAVERHPLQMDAGDCSVSVSIGVADYVPGESLSLVFARADKGLYAAKASGRNCVITGE</sequence>
<dbReference type="SMART" id="SM00267">
    <property type="entry name" value="GGDEF"/>
    <property type="match status" value="1"/>
</dbReference>
<evidence type="ECO:0000256" key="5">
    <source>
        <dbReference type="ARBA" id="ARBA00022692"/>
    </source>
</evidence>
<dbReference type="GO" id="GO:0043709">
    <property type="term" value="P:cell adhesion involved in single-species biofilm formation"/>
    <property type="evidence" value="ECO:0007669"/>
    <property type="project" value="TreeGrafter"/>
</dbReference>
<evidence type="ECO:0000256" key="3">
    <source>
        <dbReference type="ARBA" id="ARBA00012528"/>
    </source>
</evidence>
<dbReference type="InterPro" id="IPR029787">
    <property type="entry name" value="Nucleotide_cyclase"/>
</dbReference>
<dbReference type="CDD" id="cd01949">
    <property type="entry name" value="GGDEF"/>
    <property type="match status" value="1"/>
</dbReference>
<evidence type="ECO:0000256" key="4">
    <source>
        <dbReference type="ARBA" id="ARBA00022475"/>
    </source>
</evidence>
<evidence type="ECO:0000256" key="6">
    <source>
        <dbReference type="ARBA" id="ARBA00022989"/>
    </source>
</evidence>
<dbReference type="EMBL" id="PRDL01000001">
    <property type="protein sequence ID" value="MBE8716734.1"/>
    <property type="molecule type" value="Genomic_DNA"/>
</dbReference>
<keyword evidence="6 9" id="KW-1133">Transmembrane helix</keyword>
<feature type="transmembrane region" description="Helical" evidence="9">
    <location>
        <begin position="287"/>
        <end position="309"/>
    </location>
</feature>
<accession>A0A928V613</accession>
<proteinExistence type="predicted"/>
<dbReference type="InterPro" id="IPR033479">
    <property type="entry name" value="dCache_1"/>
</dbReference>
<dbReference type="NCBIfam" id="TIGR00254">
    <property type="entry name" value="GGDEF"/>
    <property type="match status" value="1"/>
</dbReference>
<dbReference type="SUPFAM" id="SSF55073">
    <property type="entry name" value="Nucleotide cyclase"/>
    <property type="match status" value="1"/>
</dbReference>
<dbReference type="GO" id="GO:1902201">
    <property type="term" value="P:negative regulation of bacterial-type flagellum-dependent cell motility"/>
    <property type="evidence" value="ECO:0007669"/>
    <property type="project" value="TreeGrafter"/>
</dbReference>
<evidence type="ECO:0000313" key="11">
    <source>
        <dbReference type="EMBL" id="MBE8716734.1"/>
    </source>
</evidence>
<keyword evidence="12" id="KW-1185">Reference proteome</keyword>